<dbReference type="Gene3D" id="1.10.10.60">
    <property type="entry name" value="Homeodomain-like"/>
    <property type="match status" value="1"/>
</dbReference>
<dbReference type="OrthoDB" id="9802388at2"/>
<evidence type="ECO:0000256" key="2">
    <source>
        <dbReference type="ARBA" id="ARBA00023125"/>
    </source>
</evidence>
<accession>A0A317MW07</accession>
<dbReference type="PANTHER" id="PTHR47918">
    <property type="entry name" value="DNA-BINDING PROTEIN FIS"/>
    <property type="match status" value="1"/>
</dbReference>
<proteinExistence type="inferred from homology"/>
<dbReference type="PRINTS" id="PR01591">
    <property type="entry name" value="DNABINDNGFIS"/>
</dbReference>
<evidence type="ECO:0000259" key="4">
    <source>
        <dbReference type="Pfam" id="PF02954"/>
    </source>
</evidence>
<feature type="domain" description="DNA binding HTH" evidence="4">
    <location>
        <begin position="44"/>
        <end position="84"/>
    </location>
</feature>
<dbReference type="Pfam" id="PF02954">
    <property type="entry name" value="HTH_8"/>
    <property type="match status" value="1"/>
</dbReference>
<dbReference type="Proteomes" id="UP000246569">
    <property type="component" value="Unassembled WGS sequence"/>
</dbReference>
<dbReference type="PIRSF" id="PIRSF002097">
    <property type="entry name" value="DNA-binding_Fis"/>
    <property type="match status" value="1"/>
</dbReference>
<dbReference type="NCBIfam" id="NF001659">
    <property type="entry name" value="PRK00430.1"/>
    <property type="match status" value="1"/>
</dbReference>
<dbReference type="InterPro" id="IPR009057">
    <property type="entry name" value="Homeodomain-like_sf"/>
</dbReference>
<evidence type="ECO:0000256" key="3">
    <source>
        <dbReference type="ARBA" id="ARBA00029540"/>
    </source>
</evidence>
<dbReference type="PRINTS" id="PR01590">
    <property type="entry name" value="HTHFIS"/>
</dbReference>
<protein>
    <recommendedName>
        <fullName evidence="3">Putative Fis-like DNA-binding protein</fullName>
    </recommendedName>
</protein>
<dbReference type="InterPro" id="IPR005412">
    <property type="entry name" value="Fis_DNA-bd"/>
</dbReference>
<dbReference type="SUPFAM" id="SSF46689">
    <property type="entry name" value="Homeodomain-like"/>
    <property type="match status" value="1"/>
</dbReference>
<dbReference type="InterPro" id="IPR002197">
    <property type="entry name" value="HTH_Fis"/>
</dbReference>
<dbReference type="EMBL" id="QGTJ01000004">
    <property type="protein sequence ID" value="PWV62495.1"/>
    <property type="molecule type" value="Genomic_DNA"/>
</dbReference>
<gene>
    <name evidence="5" type="ORF">C7443_104291</name>
</gene>
<dbReference type="GO" id="GO:0006355">
    <property type="term" value="P:regulation of DNA-templated transcription"/>
    <property type="evidence" value="ECO:0007669"/>
    <property type="project" value="InterPro"/>
</dbReference>
<comment type="similarity">
    <text evidence="1">Belongs to the transcriptional regulatory Fis family.</text>
</comment>
<name>A0A317MW07_9GAMM</name>
<evidence type="ECO:0000313" key="6">
    <source>
        <dbReference type="Proteomes" id="UP000246569"/>
    </source>
</evidence>
<dbReference type="GO" id="GO:0043565">
    <property type="term" value="F:sequence-specific DNA binding"/>
    <property type="evidence" value="ECO:0007669"/>
    <property type="project" value="InterPro"/>
</dbReference>
<evidence type="ECO:0000256" key="1">
    <source>
        <dbReference type="ARBA" id="ARBA00008559"/>
    </source>
</evidence>
<reference evidence="5 6" key="1">
    <citation type="submission" date="2018-05" db="EMBL/GenBank/DDBJ databases">
        <title>Genomic Encyclopedia of Type Strains, Phase IV (KMG-IV): sequencing the most valuable type-strain genomes for metagenomic binning, comparative biology and taxonomic classification.</title>
        <authorList>
            <person name="Goeker M."/>
        </authorList>
    </citation>
    <scope>NUCLEOTIDE SEQUENCE [LARGE SCALE GENOMIC DNA]</scope>
    <source>
        <strain evidence="5 6">DSM 23606</strain>
    </source>
</reference>
<evidence type="ECO:0000313" key="5">
    <source>
        <dbReference type="EMBL" id="PWV62495.1"/>
    </source>
</evidence>
<dbReference type="PANTHER" id="PTHR47918:SF1">
    <property type="entry name" value="DNA-BINDING PROTEIN FIS"/>
    <property type="match status" value="1"/>
</dbReference>
<dbReference type="RefSeq" id="WP_110018312.1">
    <property type="nucleotide sequence ID" value="NZ_QGTJ01000004.1"/>
</dbReference>
<dbReference type="AlphaFoldDB" id="A0A317MW07"/>
<keyword evidence="2 5" id="KW-0238">DNA-binding</keyword>
<keyword evidence="6" id="KW-1185">Reference proteome</keyword>
<comment type="caution">
    <text evidence="5">The sequence shown here is derived from an EMBL/GenBank/DDBJ whole genome shotgun (WGS) entry which is preliminary data.</text>
</comment>
<sequence>MTPLDDERATPSVTPLRAHVRSALHEYFEQLGDQMPSGLYQLVLQEVERPLLETVLHYTRGNQSRAADVLGINRSTLRKKLRQYDID</sequence>
<organism evidence="5 6">
    <name type="scientific">Plasticicumulans acidivorans</name>
    <dbReference type="NCBI Taxonomy" id="886464"/>
    <lineage>
        <taxon>Bacteria</taxon>
        <taxon>Pseudomonadati</taxon>
        <taxon>Pseudomonadota</taxon>
        <taxon>Gammaproteobacteria</taxon>
        <taxon>Candidatus Competibacteraceae</taxon>
        <taxon>Plasticicumulans</taxon>
    </lineage>
</organism>
<dbReference type="InterPro" id="IPR050207">
    <property type="entry name" value="Trans_regulatory_Fis"/>
</dbReference>